<organism evidence="20 21">
    <name type="scientific">Fulvivirga lutea</name>
    <dbReference type="NCBI Taxonomy" id="2810512"/>
    <lineage>
        <taxon>Bacteria</taxon>
        <taxon>Pseudomonadati</taxon>
        <taxon>Bacteroidota</taxon>
        <taxon>Cytophagia</taxon>
        <taxon>Cytophagales</taxon>
        <taxon>Fulvivirgaceae</taxon>
        <taxon>Fulvivirga</taxon>
    </lineage>
</organism>
<evidence type="ECO:0000256" key="13">
    <source>
        <dbReference type="ARBA" id="ARBA00022989"/>
    </source>
</evidence>
<evidence type="ECO:0000256" key="11">
    <source>
        <dbReference type="ARBA" id="ARBA00022692"/>
    </source>
</evidence>
<keyword evidence="12 18" id="KW-0548">Nucleotidyltransferase</keyword>
<dbReference type="PROSITE" id="PS01315">
    <property type="entry name" value="CDS"/>
    <property type="match status" value="1"/>
</dbReference>
<dbReference type="InterPro" id="IPR000374">
    <property type="entry name" value="PC_trans"/>
</dbReference>
<evidence type="ECO:0000256" key="10">
    <source>
        <dbReference type="ARBA" id="ARBA00022679"/>
    </source>
</evidence>
<evidence type="ECO:0000256" key="18">
    <source>
        <dbReference type="RuleBase" id="RU003938"/>
    </source>
</evidence>
<evidence type="ECO:0000256" key="14">
    <source>
        <dbReference type="ARBA" id="ARBA00023098"/>
    </source>
</evidence>
<feature type="transmembrane region" description="Helical" evidence="19">
    <location>
        <begin position="12"/>
        <end position="30"/>
    </location>
</feature>
<comment type="similarity">
    <text evidence="5 18">Belongs to the CDS family.</text>
</comment>
<evidence type="ECO:0000256" key="4">
    <source>
        <dbReference type="ARBA" id="ARBA00005189"/>
    </source>
</evidence>
<evidence type="ECO:0000256" key="8">
    <source>
        <dbReference type="ARBA" id="ARBA00022475"/>
    </source>
</evidence>
<evidence type="ECO:0000256" key="15">
    <source>
        <dbReference type="ARBA" id="ARBA00023136"/>
    </source>
</evidence>
<keyword evidence="9" id="KW-0444">Lipid biosynthesis</keyword>
<reference evidence="20" key="1">
    <citation type="submission" date="2021-02" db="EMBL/GenBank/DDBJ databases">
        <title>Fulvivirga sp. S481 isolated from sea water.</title>
        <authorList>
            <person name="Bae S.S."/>
            <person name="Baek K."/>
        </authorList>
    </citation>
    <scope>NUCLEOTIDE SEQUENCE</scope>
    <source>
        <strain evidence="20">S481</strain>
    </source>
</reference>
<feature type="transmembrane region" description="Helical" evidence="19">
    <location>
        <begin position="188"/>
        <end position="207"/>
    </location>
</feature>
<evidence type="ECO:0000256" key="6">
    <source>
        <dbReference type="ARBA" id="ARBA00012487"/>
    </source>
</evidence>
<keyword evidence="15 19" id="KW-0472">Membrane</keyword>
<feature type="transmembrane region" description="Helical" evidence="19">
    <location>
        <begin position="119"/>
        <end position="138"/>
    </location>
</feature>
<dbReference type="GO" id="GO:0004605">
    <property type="term" value="F:phosphatidate cytidylyltransferase activity"/>
    <property type="evidence" value="ECO:0007669"/>
    <property type="project" value="UniProtKB-EC"/>
</dbReference>
<dbReference type="AlphaFoldDB" id="A0A974WHV9"/>
<keyword evidence="10 18" id="KW-0808">Transferase</keyword>
<evidence type="ECO:0000313" key="21">
    <source>
        <dbReference type="Proteomes" id="UP000662783"/>
    </source>
</evidence>
<dbReference type="EC" id="2.7.7.41" evidence="6 18"/>
<keyword evidence="16" id="KW-0594">Phospholipid biosynthesis</keyword>
<evidence type="ECO:0000256" key="7">
    <source>
        <dbReference type="ARBA" id="ARBA00019373"/>
    </source>
</evidence>
<accession>A0A974WHV9</accession>
<dbReference type="PANTHER" id="PTHR46382">
    <property type="entry name" value="PHOSPHATIDATE CYTIDYLYLTRANSFERASE"/>
    <property type="match status" value="1"/>
</dbReference>
<keyword evidence="14" id="KW-0443">Lipid metabolism</keyword>
<sequence>MTSILSKYSNLTQRIIAAIIGVLLLGFGTYYSQWMYFTLFLAICIITQLEFYKLVGLDGMLPLKTYGTFMGGTIFTLSFLIEGGYLGPNFYLLIFPIGALNYLIYLYRKKELKPFRGIAFTFLGVFYISVPFSLLNVIAFSQTIYAYELILGSMFILWANDTGAYFTGVRYGKRKLFERVSPKKSWEGFTGGLILAVGMAYTISHFTAVLDTWQWISIGFIITICGTYGDLVESLFKRSIEIKDSGRLIPGHGGFLDRFDGLLLSAPFISAFLKIF</sequence>
<dbReference type="PANTHER" id="PTHR46382:SF1">
    <property type="entry name" value="PHOSPHATIDATE CYTIDYLYLTRANSFERASE"/>
    <property type="match status" value="1"/>
</dbReference>
<keyword evidence="17" id="KW-1208">Phospholipid metabolism</keyword>
<comment type="pathway">
    <text evidence="4">Lipid metabolism.</text>
</comment>
<evidence type="ECO:0000256" key="12">
    <source>
        <dbReference type="ARBA" id="ARBA00022695"/>
    </source>
</evidence>
<gene>
    <name evidence="20" type="ORF">JR347_04965</name>
</gene>
<protein>
    <recommendedName>
        <fullName evidence="7 18">Phosphatidate cytidylyltransferase</fullName>
        <ecNumber evidence="6 18">2.7.7.41</ecNumber>
    </recommendedName>
</protein>
<comment type="catalytic activity">
    <reaction evidence="1 18">
        <text>a 1,2-diacyl-sn-glycero-3-phosphate + CTP + H(+) = a CDP-1,2-diacyl-sn-glycerol + diphosphate</text>
        <dbReference type="Rhea" id="RHEA:16229"/>
        <dbReference type="ChEBI" id="CHEBI:15378"/>
        <dbReference type="ChEBI" id="CHEBI:33019"/>
        <dbReference type="ChEBI" id="CHEBI:37563"/>
        <dbReference type="ChEBI" id="CHEBI:58332"/>
        <dbReference type="ChEBI" id="CHEBI:58608"/>
        <dbReference type="EC" id="2.7.7.41"/>
    </reaction>
</comment>
<evidence type="ECO:0000313" key="20">
    <source>
        <dbReference type="EMBL" id="QSE98430.1"/>
    </source>
</evidence>
<dbReference type="GO" id="GO:0005886">
    <property type="term" value="C:plasma membrane"/>
    <property type="evidence" value="ECO:0007669"/>
    <property type="project" value="UniProtKB-SubCell"/>
</dbReference>
<evidence type="ECO:0000256" key="16">
    <source>
        <dbReference type="ARBA" id="ARBA00023209"/>
    </source>
</evidence>
<feature type="transmembrane region" description="Helical" evidence="19">
    <location>
        <begin position="144"/>
        <end position="167"/>
    </location>
</feature>
<feature type="transmembrane region" description="Helical" evidence="19">
    <location>
        <begin position="90"/>
        <end position="107"/>
    </location>
</feature>
<evidence type="ECO:0000256" key="5">
    <source>
        <dbReference type="ARBA" id="ARBA00010185"/>
    </source>
</evidence>
<dbReference type="Proteomes" id="UP000662783">
    <property type="component" value="Chromosome"/>
</dbReference>
<dbReference type="EMBL" id="CP070608">
    <property type="protein sequence ID" value="QSE98430.1"/>
    <property type="molecule type" value="Genomic_DNA"/>
</dbReference>
<keyword evidence="13 19" id="KW-1133">Transmembrane helix</keyword>
<keyword evidence="8" id="KW-1003">Cell membrane</keyword>
<name>A0A974WHV9_9BACT</name>
<dbReference type="Pfam" id="PF01148">
    <property type="entry name" value="CTP_transf_1"/>
    <property type="match status" value="1"/>
</dbReference>
<comment type="subcellular location">
    <subcellularLocation>
        <location evidence="2">Cell membrane</location>
        <topology evidence="2">Multi-pass membrane protein</topology>
    </subcellularLocation>
</comment>
<feature type="transmembrane region" description="Helical" evidence="19">
    <location>
        <begin position="213"/>
        <end position="232"/>
    </location>
</feature>
<dbReference type="RefSeq" id="WP_205722944.1">
    <property type="nucleotide sequence ID" value="NZ_CP070608.1"/>
</dbReference>
<comment type="pathway">
    <text evidence="3 18">Phospholipid metabolism; CDP-diacylglycerol biosynthesis; CDP-diacylglycerol from sn-glycerol 3-phosphate: step 3/3.</text>
</comment>
<evidence type="ECO:0000256" key="3">
    <source>
        <dbReference type="ARBA" id="ARBA00005119"/>
    </source>
</evidence>
<evidence type="ECO:0000256" key="9">
    <source>
        <dbReference type="ARBA" id="ARBA00022516"/>
    </source>
</evidence>
<proteinExistence type="inferred from homology"/>
<evidence type="ECO:0000256" key="19">
    <source>
        <dbReference type="SAM" id="Phobius"/>
    </source>
</evidence>
<keyword evidence="21" id="KW-1185">Reference proteome</keyword>
<keyword evidence="11 18" id="KW-0812">Transmembrane</keyword>
<feature type="transmembrane region" description="Helical" evidence="19">
    <location>
        <begin position="36"/>
        <end position="54"/>
    </location>
</feature>
<evidence type="ECO:0000256" key="17">
    <source>
        <dbReference type="ARBA" id="ARBA00023264"/>
    </source>
</evidence>
<dbReference type="GO" id="GO:0016024">
    <property type="term" value="P:CDP-diacylglycerol biosynthetic process"/>
    <property type="evidence" value="ECO:0007669"/>
    <property type="project" value="TreeGrafter"/>
</dbReference>
<evidence type="ECO:0000256" key="1">
    <source>
        <dbReference type="ARBA" id="ARBA00001698"/>
    </source>
</evidence>
<dbReference type="KEGG" id="fuv:JR347_04965"/>
<evidence type="ECO:0000256" key="2">
    <source>
        <dbReference type="ARBA" id="ARBA00004651"/>
    </source>
</evidence>